<dbReference type="AlphaFoldDB" id="A0A2T0APQ6"/>
<dbReference type="Pfam" id="PF21847">
    <property type="entry name" value="DUF6906"/>
    <property type="match status" value="1"/>
</dbReference>
<gene>
    <name evidence="2" type="ORF">CPAL_19710</name>
</gene>
<dbReference type="RefSeq" id="WP_165815315.1">
    <property type="nucleotide sequence ID" value="NZ_PVXN01000053.1"/>
</dbReference>
<evidence type="ECO:0000313" key="2">
    <source>
        <dbReference type="EMBL" id="PRR70881.1"/>
    </source>
</evidence>
<evidence type="ECO:0000259" key="1">
    <source>
        <dbReference type="Pfam" id="PF21847"/>
    </source>
</evidence>
<dbReference type="Proteomes" id="UP000239614">
    <property type="component" value="Unassembled WGS sequence"/>
</dbReference>
<evidence type="ECO:0000313" key="3">
    <source>
        <dbReference type="Proteomes" id="UP000239614"/>
    </source>
</evidence>
<dbReference type="InterPro" id="IPR054201">
    <property type="entry name" value="DUF6906"/>
</dbReference>
<accession>A0A2T0APQ6</accession>
<sequence length="51" mass="6211">MQKPRRLKPEERAFLRSQGYTPRYFLLLKKTAEGYEFLEKHTGKILAIWRD</sequence>
<dbReference type="EMBL" id="PVXN01000053">
    <property type="protein sequence ID" value="PRR70881.1"/>
    <property type="molecule type" value="Genomic_DNA"/>
</dbReference>
<reference evidence="2 3" key="1">
    <citation type="submission" date="2018-03" db="EMBL/GenBank/DDBJ databases">
        <title>Genome sequence of Clostridium thermopalmarium DSM 5974.</title>
        <authorList>
            <person name="Poehlein A."/>
            <person name="Daniel R."/>
        </authorList>
    </citation>
    <scope>NUCLEOTIDE SEQUENCE [LARGE SCALE GENOMIC DNA]</scope>
    <source>
        <strain evidence="2 3">DSM 5974</strain>
    </source>
</reference>
<comment type="caution">
    <text evidence="2">The sequence shown here is derived from an EMBL/GenBank/DDBJ whole genome shotgun (WGS) entry which is preliminary data.</text>
</comment>
<protein>
    <recommendedName>
        <fullName evidence="1">DUF6906 domain-containing protein</fullName>
    </recommendedName>
</protein>
<keyword evidence="3" id="KW-1185">Reference proteome</keyword>
<organism evidence="2 3">
    <name type="scientific">Clostridium thermopalmarium DSM 5974</name>
    <dbReference type="NCBI Taxonomy" id="1121340"/>
    <lineage>
        <taxon>Bacteria</taxon>
        <taxon>Bacillati</taxon>
        <taxon>Bacillota</taxon>
        <taxon>Clostridia</taxon>
        <taxon>Eubacteriales</taxon>
        <taxon>Clostridiaceae</taxon>
        <taxon>Clostridium</taxon>
    </lineage>
</organism>
<feature type="domain" description="DUF6906" evidence="1">
    <location>
        <begin position="1"/>
        <end position="49"/>
    </location>
</feature>
<proteinExistence type="predicted"/>
<name>A0A2T0APQ6_9CLOT</name>